<dbReference type="EMBL" id="CP020931">
    <property type="protein sequence ID" value="ARM85417.1"/>
    <property type="molecule type" value="Genomic_DNA"/>
</dbReference>
<accession>A0A1W6KDD6</accession>
<dbReference type="AlphaFoldDB" id="A0A1W6KDD6"/>
<protein>
    <recommendedName>
        <fullName evidence="4">DUF5666 domain-containing protein</fullName>
    </recommendedName>
</protein>
<feature type="chain" id="PRO_5010889843" description="DUF5666 domain-containing protein" evidence="1">
    <location>
        <begin position="33"/>
        <end position="124"/>
    </location>
</feature>
<dbReference type="RefSeq" id="WP_075195685.1">
    <property type="nucleotide sequence ID" value="NZ_CP020931.1"/>
</dbReference>
<proteinExistence type="predicted"/>
<dbReference type="GeneID" id="77257308"/>
<evidence type="ECO:0000256" key="1">
    <source>
        <dbReference type="SAM" id="SignalP"/>
    </source>
</evidence>
<sequence>MITRLLLNQPRRALAVALIALAATMTSGMAFAQADDEVMEGNPISLENVVFEGTVNFVHPDSFMLVIDDYSFVLERVITFNGGTWSREQVVQRLAQGDRLKLELGGIADQRSGARLVQKIEVLN</sequence>
<keyword evidence="1" id="KW-0732">Signal</keyword>
<dbReference type="Proteomes" id="UP000193100">
    <property type="component" value="Chromosome"/>
</dbReference>
<reference evidence="2 3" key="1">
    <citation type="submission" date="2017-04" db="EMBL/GenBank/DDBJ databases">
        <title>Genome Sequence of Marinobacter salarius strain SMR5 Isolated from a culture of the Diatom Skeletonema marinoi.</title>
        <authorList>
            <person name="Topel M."/>
            <person name="Pinder M.I.M."/>
            <person name="Johansson O.N."/>
            <person name="Kourtchenko O."/>
            <person name="Godhe A."/>
            <person name="Clarke A.K."/>
        </authorList>
    </citation>
    <scope>NUCLEOTIDE SEQUENCE [LARGE SCALE GENOMIC DNA]</scope>
    <source>
        <strain evidence="2 3">SMR5</strain>
    </source>
</reference>
<name>A0A1W6KDD6_9GAMM</name>
<gene>
    <name evidence="2" type="ORF">MARSALSMR5_03383</name>
</gene>
<organism evidence="2 3">
    <name type="scientific">Marinobacter salarius</name>
    <dbReference type="NCBI Taxonomy" id="1420917"/>
    <lineage>
        <taxon>Bacteria</taxon>
        <taxon>Pseudomonadati</taxon>
        <taxon>Pseudomonadota</taxon>
        <taxon>Gammaproteobacteria</taxon>
        <taxon>Pseudomonadales</taxon>
        <taxon>Marinobacteraceae</taxon>
        <taxon>Marinobacter</taxon>
    </lineage>
</organism>
<evidence type="ECO:0008006" key="4">
    <source>
        <dbReference type="Google" id="ProtNLM"/>
    </source>
</evidence>
<feature type="signal peptide" evidence="1">
    <location>
        <begin position="1"/>
        <end position="32"/>
    </location>
</feature>
<evidence type="ECO:0000313" key="2">
    <source>
        <dbReference type="EMBL" id="ARM85417.1"/>
    </source>
</evidence>
<evidence type="ECO:0000313" key="3">
    <source>
        <dbReference type="Proteomes" id="UP000193100"/>
    </source>
</evidence>